<name>A0A5S4F1G4_9ACTN</name>
<dbReference type="SUPFAM" id="SSF103473">
    <property type="entry name" value="MFS general substrate transporter"/>
    <property type="match status" value="1"/>
</dbReference>
<dbReference type="PANTHER" id="PTHR42718:SF9">
    <property type="entry name" value="MAJOR FACILITATOR SUPERFAMILY MULTIDRUG TRANSPORTER MFSC"/>
    <property type="match status" value="1"/>
</dbReference>
<evidence type="ECO:0000313" key="9">
    <source>
        <dbReference type="EMBL" id="TMR09921.1"/>
    </source>
</evidence>
<feature type="transmembrane region" description="Helical" evidence="7">
    <location>
        <begin position="168"/>
        <end position="187"/>
    </location>
</feature>
<dbReference type="InterPro" id="IPR011701">
    <property type="entry name" value="MFS"/>
</dbReference>
<evidence type="ECO:0000256" key="1">
    <source>
        <dbReference type="ARBA" id="ARBA00004651"/>
    </source>
</evidence>
<feature type="region of interest" description="Disordered" evidence="6">
    <location>
        <begin position="464"/>
        <end position="495"/>
    </location>
</feature>
<evidence type="ECO:0000256" key="6">
    <source>
        <dbReference type="SAM" id="MobiDB-lite"/>
    </source>
</evidence>
<feature type="domain" description="Major facilitator superfamily (MFS) profile" evidence="8">
    <location>
        <begin position="15"/>
        <end position="465"/>
    </location>
</feature>
<feature type="transmembrane region" description="Helical" evidence="7">
    <location>
        <begin position="224"/>
        <end position="248"/>
    </location>
</feature>
<comment type="subcellular location">
    <subcellularLocation>
        <location evidence="1">Cell membrane</location>
        <topology evidence="1">Multi-pass membrane protein</topology>
    </subcellularLocation>
</comment>
<proteinExistence type="predicted"/>
<gene>
    <name evidence="9" type="ORF">ETD85_60990</name>
</gene>
<dbReference type="AlphaFoldDB" id="A0A5S4F1G4"/>
<evidence type="ECO:0000256" key="7">
    <source>
        <dbReference type="SAM" id="Phobius"/>
    </source>
</evidence>
<keyword evidence="4 7" id="KW-1133">Transmembrane helix</keyword>
<feature type="transmembrane region" description="Helical" evidence="7">
    <location>
        <begin position="81"/>
        <end position="103"/>
    </location>
</feature>
<feature type="transmembrane region" description="Helical" evidence="7">
    <location>
        <begin position="199"/>
        <end position="218"/>
    </location>
</feature>
<dbReference type="InterPro" id="IPR020846">
    <property type="entry name" value="MFS_dom"/>
</dbReference>
<feature type="transmembrane region" description="Helical" evidence="7">
    <location>
        <begin position="309"/>
        <end position="328"/>
    </location>
</feature>
<keyword evidence="10" id="KW-1185">Reference proteome</keyword>
<dbReference type="PANTHER" id="PTHR42718">
    <property type="entry name" value="MAJOR FACILITATOR SUPERFAMILY MULTIDRUG TRANSPORTER MFSC"/>
    <property type="match status" value="1"/>
</dbReference>
<feature type="transmembrane region" description="Helical" evidence="7">
    <location>
        <begin position="138"/>
        <end position="156"/>
    </location>
</feature>
<keyword evidence="2" id="KW-0813">Transport</keyword>
<evidence type="ECO:0000259" key="8">
    <source>
        <dbReference type="PROSITE" id="PS50850"/>
    </source>
</evidence>
<dbReference type="GO" id="GO:0005886">
    <property type="term" value="C:plasma membrane"/>
    <property type="evidence" value="ECO:0007669"/>
    <property type="project" value="UniProtKB-SubCell"/>
</dbReference>
<accession>A0A5S4F1G4</accession>
<dbReference type="OrthoDB" id="4484751at2"/>
<dbReference type="GO" id="GO:0022857">
    <property type="term" value="F:transmembrane transporter activity"/>
    <property type="evidence" value="ECO:0007669"/>
    <property type="project" value="InterPro"/>
</dbReference>
<reference evidence="9 10" key="1">
    <citation type="submission" date="2019-05" db="EMBL/GenBank/DDBJ databases">
        <title>Draft genome sequence of Nonomuraea zeae DSM 100528.</title>
        <authorList>
            <person name="Saricaoglu S."/>
            <person name="Isik K."/>
        </authorList>
    </citation>
    <scope>NUCLEOTIDE SEQUENCE [LARGE SCALE GENOMIC DNA]</scope>
    <source>
        <strain evidence="9 10">DSM 100528</strain>
    </source>
</reference>
<dbReference type="CDD" id="cd17504">
    <property type="entry name" value="MFS_MMR_MDR_like"/>
    <property type="match status" value="1"/>
</dbReference>
<protein>
    <submittedName>
        <fullName evidence="9">MFS transporter</fullName>
    </submittedName>
</protein>
<feature type="non-terminal residue" evidence="9">
    <location>
        <position position="538"/>
    </location>
</feature>
<feature type="compositionally biased region" description="Low complexity" evidence="6">
    <location>
        <begin position="482"/>
        <end position="495"/>
    </location>
</feature>
<feature type="transmembrane region" description="Helical" evidence="7">
    <location>
        <begin position="340"/>
        <end position="358"/>
    </location>
</feature>
<feature type="transmembrane region" description="Helical" evidence="7">
    <location>
        <begin position="12"/>
        <end position="38"/>
    </location>
</feature>
<feature type="transmembrane region" description="Helical" evidence="7">
    <location>
        <begin position="109"/>
        <end position="126"/>
    </location>
</feature>
<feature type="transmembrane region" description="Helical" evidence="7">
    <location>
        <begin position="439"/>
        <end position="460"/>
    </location>
</feature>
<feature type="transmembrane region" description="Helical" evidence="7">
    <location>
        <begin position="268"/>
        <end position="289"/>
    </location>
</feature>
<dbReference type="Pfam" id="PF07690">
    <property type="entry name" value="MFS_1"/>
    <property type="match status" value="1"/>
</dbReference>
<feature type="transmembrane region" description="Helical" evidence="7">
    <location>
        <begin position="364"/>
        <end position="390"/>
    </location>
</feature>
<evidence type="ECO:0000313" key="10">
    <source>
        <dbReference type="Proteomes" id="UP000306628"/>
    </source>
</evidence>
<feature type="region of interest" description="Disordered" evidence="6">
    <location>
        <begin position="511"/>
        <end position="538"/>
    </location>
</feature>
<dbReference type="InterPro" id="IPR036259">
    <property type="entry name" value="MFS_trans_sf"/>
</dbReference>
<dbReference type="PROSITE" id="PS50850">
    <property type="entry name" value="MFS"/>
    <property type="match status" value="1"/>
</dbReference>
<comment type="caution">
    <text evidence="9">The sequence shown here is derived from an EMBL/GenBank/DDBJ whole genome shotgun (WGS) entry which is preliminary data.</text>
</comment>
<sequence length="538" mass="54624">MAHSAPAARSGGGGIVSVLAVAGIVGSLMQTLVVPLIGELPRLLSTSAANTSWVITVTLLVGAVATPVVGKLGDLYGKRRMMLICTIPLIAGSAVCAMAGSLIPMIAGRGLQGLGVGMIPLGVSALRDLLPPQRVGPAIALMSSSMGIGGALGLPISAAVAEYADWRMLFWGSTALSVLVAVLIWLLVPATPAVARGRLDIAGALGLGAALVCLLLGVSKGADWGWGSGTTLGLLAAAVVLLLCWGLFELRVRDPLVDLRVTARPQVLITNGASVLVGFAMYAQSLVLMQLLQLPEATGYGLGQSMLAAGLWMAPSGLMMMAVSSLGARLSAARGPKTSLILGALVIALGYGAALILMDWAWGLMIAGCIGSMGVGLAYGAMPALIMGAVPQAETASANSFNTLMRSIGTSVCAAVVGVVLAQMTTTLGGHILPSEAGFRTALLIGCGVALVAALVTVTLPKPRPSAEPAAAVRPEPEHLGATRAAASPAEATQPFARAPQPMPIAHQELGPWENAFRSHDERPAPEGTLRHPLPPSP</sequence>
<evidence type="ECO:0000256" key="2">
    <source>
        <dbReference type="ARBA" id="ARBA00022448"/>
    </source>
</evidence>
<organism evidence="9 10">
    <name type="scientific">Nonomuraea zeae</name>
    <dbReference type="NCBI Taxonomy" id="1642303"/>
    <lineage>
        <taxon>Bacteria</taxon>
        <taxon>Bacillati</taxon>
        <taxon>Actinomycetota</taxon>
        <taxon>Actinomycetes</taxon>
        <taxon>Streptosporangiales</taxon>
        <taxon>Streptosporangiaceae</taxon>
        <taxon>Nonomuraea</taxon>
    </lineage>
</organism>
<dbReference type="Gene3D" id="1.20.1250.20">
    <property type="entry name" value="MFS general substrate transporter like domains"/>
    <property type="match status" value="1"/>
</dbReference>
<evidence type="ECO:0000256" key="3">
    <source>
        <dbReference type="ARBA" id="ARBA00022692"/>
    </source>
</evidence>
<dbReference type="EMBL" id="VCKX01000553">
    <property type="protein sequence ID" value="TMR09921.1"/>
    <property type="molecule type" value="Genomic_DNA"/>
</dbReference>
<evidence type="ECO:0000256" key="5">
    <source>
        <dbReference type="ARBA" id="ARBA00023136"/>
    </source>
</evidence>
<feature type="transmembrane region" description="Helical" evidence="7">
    <location>
        <begin position="50"/>
        <end position="69"/>
    </location>
</feature>
<keyword evidence="5 7" id="KW-0472">Membrane</keyword>
<dbReference type="RefSeq" id="WP_138698885.1">
    <property type="nucleotide sequence ID" value="NZ_VCKX01000553.1"/>
</dbReference>
<feature type="transmembrane region" description="Helical" evidence="7">
    <location>
        <begin position="411"/>
        <end position="433"/>
    </location>
</feature>
<evidence type="ECO:0000256" key="4">
    <source>
        <dbReference type="ARBA" id="ARBA00022989"/>
    </source>
</evidence>
<keyword evidence="3 7" id="KW-0812">Transmembrane</keyword>
<dbReference type="Proteomes" id="UP000306628">
    <property type="component" value="Unassembled WGS sequence"/>
</dbReference>
<dbReference type="Gene3D" id="1.20.1720.10">
    <property type="entry name" value="Multidrug resistance protein D"/>
    <property type="match status" value="1"/>
</dbReference>